<accession>A0A8X8WT83</accession>
<evidence type="ECO:0000256" key="2">
    <source>
        <dbReference type="ARBA" id="ARBA00022617"/>
    </source>
</evidence>
<dbReference type="PANTHER" id="PTHR47950:SF41">
    <property type="entry name" value="(S)-N-METHYLCOCLAURINE 3'-HYDROXYLASE ISOZYME 2-RELATED"/>
    <property type="match status" value="1"/>
</dbReference>
<dbReference type="Gene3D" id="1.10.630.10">
    <property type="entry name" value="Cytochrome P450"/>
    <property type="match status" value="2"/>
</dbReference>
<name>A0A8X8WT83_SALSN</name>
<organism evidence="7">
    <name type="scientific">Salvia splendens</name>
    <name type="common">Scarlet sage</name>
    <dbReference type="NCBI Taxonomy" id="180675"/>
    <lineage>
        <taxon>Eukaryota</taxon>
        <taxon>Viridiplantae</taxon>
        <taxon>Streptophyta</taxon>
        <taxon>Embryophyta</taxon>
        <taxon>Tracheophyta</taxon>
        <taxon>Spermatophyta</taxon>
        <taxon>Magnoliopsida</taxon>
        <taxon>eudicotyledons</taxon>
        <taxon>Gunneridae</taxon>
        <taxon>Pentapetalae</taxon>
        <taxon>asterids</taxon>
        <taxon>lamiids</taxon>
        <taxon>Lamiales</taxon>
        <taxon>Lamiaceae</taxon>
        <taxon>Nepetoideae</taxon>
        <taxon>Mentheae</taxon>
        <taxon>Salviinae</taxon>
        <taxon>Salvia</taxon>
        <taxon>Salvia subgen. Calosphace</taxon>
        <taxon>core Calosphace</taxon>
    </lineage>
</organism>
<keyword evidence="5" id="KW-0560">Oxidoreductase</keyword>
<dbReference type="EMBL" id="PNBA02000014">
    <property type="protein sequence ID" value="KAG6400506.1"/>
    <property type="molecule type" value="Genomic_DNA"/>
</dbReference>
<dbReference type="GO" id="GO:0005506">
    <property type="term" value="F:iron ion binding"/>
    <property type="evidence" value="ECO:0007669"/>
    <property type="project" value="InterPro"/>
</dbReference>
<dbReference type="Proteomes" id="UP000298416">
    <property type="component" value="Unassembled WGS sequence"/>
</dbReference>
<keyword evidence="6" id="KW-0732">Signal</keyword>
<evidence type="ECO:0000256" key="5">
    <source>
        <dbReference type="ARBA" id="ARBA00023033"/>
    </source>
</evidence>
<dbReference type="PANTHER" id="PTHR47950">
    <property type="entry name" value="CYTOCHROME P450, FAMILY 76, SUBFAMILY C, POLYPEPTIDE 5-RELATED"/>
    <property type="match status" value="1"/>
</dbReference>
<comment type="caution">
    <text evidence="7">The sequence shown here is derived from an EMBL/GenBank/DDBJ whole genome shotgun (WGS) entry which is preliminary data.</text>
</comment>
<evidence type="ECO:0000313" key="7">
    <source>
        <dbReference type="EMBL" id="KAG6400506.1"/>
    </source>
</evidence>
<evidence type="ECO:0000313" key="8">
    <source>
        <dbReference type="Proteomes" id="UP000298416"/>
    </source>
</evidence>
<reference evidence="7" key="2">
    <citation type="submission" date="2020-08" db="EMBL/GenBank/DDBJ databases">
        <title>Plant Genome Project.</title>
        <authorList>
            <person name="Zhang R.-G."/>
        </authorList>
    </citation>
    <scope>NUCLEOTIDE SEQUENCE</scope>
    <source>
        <strain evidence="7">Huo1</strain>
        <tissue evidence="7">Leaf</tissue>
    </source>
</reference>
<dbReference type="AlphaFoldDB" id="A0A8X8WT83"/>
<dbReference type="GO" id="GO:0016705">
    <property type="term" value="F:oxidoreductase activity, acting on paired donors, with incorporation or reduction of molecular oxygen"/>
    <property type="evidence" value="ECO:0007669"/>
    <property type="project" value="InterPro"/>
</dbReference>
<feature type="chain" id="PRO_5036501127" description="Cytochrome P450" evidence="6">
    <location>
        <begin position="22"/>
        <end position="280"/>
    </location>
</feature>
<gene>
    <name evidence="7" type="ORF">SASPL_137343</name>
</gene>
<keyword evidence="2" id="KW-0349">Heme</keyword>
<keyword evidence="5" id="KW-0503">Monooxygenase</keyword>
<feature type="signal peptide" evidence="6">
    <location>
        <begin position="1"/>
        <end position="21"/>
    </location>
</feature>
<evidence type="ECO:0000256" key="6">
    <source>
        <dbReference type="SAM" id="SignalP"/>
    </source>
</evidence>
<dbReference type="GO" id="GO:0020037">
    <property type="term" value="F:heme binding"/>
    <property type="evidence" value="ECO:0007669"/>
    <property type="project" value="InterPro"/>
</dbReference>
<evidence type="ECO:0000256" key="4">
    <source>
        <dbReference type="ARBA" id="ARBA00023004"/>
    </source>
</evidence>
<keyword evidence="3" id="KW-0479">Metal-binding</keyword>
<dbReference type="InterPro" id="IPR001128">
    <property type="entry name" value="Cyt_P450"/>
</dbReference>
<evidence type="ECO:0000256" key="1">
    <source>
        <dbReference type="ARBA" id="ARBA00010617"/>
    </source>
</evidence>
<evidence type="ECO:0000256" key="3">
    <source>
        <dbReference type="ARBA" id="ARBA00022723"/>
    </source>
</evidence>
<reference evidence="7" key="1">
    <citation type="submission" date="2018-01" db="EMBL/GenBank/DDBJ databases">
        <authorList>
            <person name="Mao J.F."/>
        </authorList>
    </citation>
    <scope>NUCLEOTIDE SEQUENCE</scope>
    <source>
        <strain evidence="7">Huo1</strain>
        <tissue evidence="7">Leaf</tissue>
    </source>
</reference>
<protein>
    <recommendedName>
        <fullName evidence="9">Cytochrome P450</fullName>
    </recommendedName>
</protein>
<dbReference type="SUPFAM" id="SSF48264">
    <property type="entry name" value="Cytochrome P450"/>
    <property type="match status" value="1"/>
</dbReference>
<keyword evidence="8" id="KW-1185">Reference proteome</keyword>
<comment type="similarity">
    <text evidence="1">Belongs to the cytochrome P450 family.</text>
</comment>
<proteinExistence type="inferred from homology"/>
<keyword evidence="4" id="KW-0408">Iron</keyword>
<dbReference type="InterPro" id="IPR036396">
    <property type="entry name" value="Cyt_P450_sf"/>
</dbReference>
<dbReference type="GO" id="GO:0004497">
    <property type="term" value="F:monooxygenase activity"/>
    <property type="evidence" value="ECO:0007669"/>
    <property type="project" value="UniProtKB-KW"/>
</dbReference>
<sequence>MNDLVLLIVALIALWASVALSRRRRGPGAKLPPGPRPLPIVGNIFQLSAEPHKSLTELAKTHGPLMSLRLGSQLAVVASSPDMAAEILHKRGHAFSNRSIPDAVRIHGFDKASWNTMATDSAGWKKFRRVGREQLFSNQALQKTEGQRQETLRKLTEHVRGFSERGQVMNVGEATFTTMTDLVFSTLFSINLTDSAANMELKEHVNGADTTEWAMVELLLNPDKMANLKAERKSVLGDKSTVEGSHISKLPYLQATINEVFRCHPEELNPNYDKEKMCLD</sequence>
<dbReference type="Pfam" id="PF00067">
    <property type="entry name" value="p450"/>
    <property type="match status" value="2"/>
</dbReference>
<evidence type="ECO:0008006" key="9">
    <source>
        <dbReference type="Google" id="ProtNLM"/>
    </source>
</evidence>